<organism evidence="13 15">
    <name type="scientific">Legionella adelaidensis</name>
    <dbReference type="NCBI Taxonomy" id="45056"/>
    <lineage>
        <taxon>Bacteria</taxon>
        <taxon>Pseudomonadati</taxon>
        <taxon>Pseudomonadota</taxon>
        <taxon>Gammaproteobacteria</taxon>
        <taxon>Legionellales</taxon>
        <taxon>Legionellaceae</taxon>
        <taxon>Legionella</taxon>
    </lineage>
</organism>
<evidence type="ECO:0000256" key="8">
    <source>
        <dbReference type="ARBA" id="ARBA00033102"/>
    </source>
</evidence>
<dbReference type="InterPro" id="IPR002638">
    <property type="entry name" value="Quinolinate_PRibosylTrfase_C"/>
</dbReference>
<evidence type="ECO:0000259" key="12">
    <source>
        <dbReference type="Pfam" id="PF02749"/>
    </source>
</evidence>
<dbReference type="FunFam" id="3.20.20.70:FF:000030">
    <property type="entry name" value="Nicotinate-nucleotide pyrophosphorylase, carboxylating"/>
    <property type="match status" value="1"/>
</dbReference>
<dbReference type="CDD" id="cd01572">
    <property type="entry name" value="QPRTase"/>
    <property type="match status" value="1"/>
</dbReference>
<dbReference type="OrthoDB" id="9782546at2"/>
<dbReference type="GO" id="GO:0009435">
    <property type="term" value="P:NAD+ biosynthetic process"/>
    <property type="evidence" value="ECO:0007669"/>
    <property type="project" value="UniProtKB-UniPathway"/>
</dbReference>
<dbReference type="PIRSF" id="PIRSF006250">
    <property type="entry name" value="NadC_ModD"/>
    <property type="match status" value="1"/>
</dbReference>
<dbReference type="InterPro" id="IPR036068">
    <property type="entry name" value="Nicotinate_pribotase-like_C"/>
</dbReference>
<dbReference type="NCBIfam" id="TIGR00078">
    <property type="entry name" value="nadC"/>
    <property type="match status" value="1"/>
</dbReference>
<dbReference type="PANTHER" id="PTHR32179">
    <property type="entry name" value="NICOTINATE-NUCLEOTIDE PYROPHOSPHORYLASE [CARBOXYLATING]"/>
    <property type="match status" value="1"/>
</dbReference>
<dbReference type="GO" id="GO:0005737">
    <property type="term" value="C:cytoplasm"/>
    <property type="evidence" value="ECO:0007669"/>
    <property type="project" value="TreeGrafter"/>
</dbReference>
<dbReference type="Pfam" id="PF02749">
    <property type="entry name" value="QRPTase_N"/>
    <property type="match status" value="1"/>
</dbReference>
<sequence length="285" mass="31518">MRKEKKLKVPPLDIIKKDVANALNEDIGSGDVSALLLPDDLVVHAKIISREPMLMCGQPWVNCIATTFFPEIRLNWLVSEGEWLSEPMTLCSIYGSARSVLTAERSILNFLQTLSGTATLTYRYVEKIKNYKTKLLDTRKTLPGLRIAQKYAVACAGGTNHRMGLYDAFLIKENHIKACGNIKKAVKAARELHKNLLIEVEVENFSELEEAFSVQPDRILLDNFTVEMIAEAVALNNPKKTDLEASGGISLNNLEAIAKTGVDYISIGALTKSVNAIDLSLLIDE</sequence>
<reference evidence="13 15" key="1">
    <citation type="submission" date="2015-11" db="EMBL/GenBank/DDBJ databases">
        <title>Identification of large and diverse effector repertoires of 38 Legionella species.</title>
        <authorList>
            <person name="Burstein D."/>
            <person name="Amaro F."/>
            <person name="Zusman T."/>
            <person name="Lifshitz Z."/>
            <person name="Cohen O."/>
            <person name="Gilbert J.A."/>
            <person name="Pupko T."/>
            <person name="Shuman H.A."/>
            <person name="Segal G."/>
        </authorList>
    </citation>
    <scope>NUCLEOTIDE SEQUENCE [LARGE SCALE GENOMIC DNA]</scope>
    <source>
        <strain evidence="13 15">1762-AUS-E</strain>
    </source>
</reference>
<dbReference type="UniPathway" id="UPA00253">
    <property type="reaction ID" value="UER00331"/>
</dbReference>
<dbReference type="InterPro" id="IPR004393">
    <property type="entry name" value="NadC"/>
</dbReference>
<evidence type="ECO:0000256" key="5">
    <source>
        <dbReference type="ARBA" id="ARBA00022642"/>
    </source>
</evidence>
<feature type="binding site" evidence="10">
    <location>
        <begin position="246"/>
        <end position="248"/>
    </location>
    <ligand>
        <name>substrate</name>
    </ligand>
</feature>
<dbReference type="Pfam" id="PF01729">
    <property type="entry name" value="QRPTase_C"/>
    <property type="match status" value="1"/>
</dbReference>
<dbReference type="EMBL" id="LR134431">
    <property type="protein sequence ID" value="VEH85767.1"/>
    <property type="molecule type" value="Genomic_DNA"/>
</dbReference>
<dbReference type="PATRIC" id="fig|45056.6.peg.698"/>
<dbReference type="EMBL" id="LNKA01000001">
    <property type="protein sequence ID" value="KTC66018.1"/>
    <property type="molecule type" value="Genomic_DNA"/>
</dbReference>
<feature type="binding site" evidence="10">
    <location>
        <position position="201"/>
    </location>
    <ligand>
        <name>substrate</name>
    </ligand>
</feature>
<protein>
    <recommendedName>
        <fullName evidence="4">nicotinate-nucleotide diphosphorylase (carboxylating)</fullName>
        <ecNumber evidence="4">2.4.2.19</ecNumber>
    </recommendedName>
    <alternativeName>
        <fullName evidence="8">Quinolinate phosphoribosyltransferase [decarboxylating]</fullName>
    </alternativeName>
</protein>
<keyword evidence="14" id="KW-0614">Plasmid</keyword>
<dbReference type="SUPFAM" id="SSF51690">
    <property type="entry name" value="Nicotinate/Quinolinate PRTase C-terminal domain-like"/>
    <property type="match status" value="1"/>
</dbReference>
<dbReference type="InterPro" id="IPR022412">
    <property type="entry name" value="Quinolinate_PRibosylTrfase_N"/>
</dbReference>
<feature type="domain" description="Quinolinate phosphoribosyl transferase N-terminal" evidence="12">
    <location>
        <begin position="35"/>
        <end position="115"/>
    </location>
</feature>
<keyword evidence="5" id="KW-0662">Pyridine nucleotide biosynthesis</keyword>
<dbReference type="InterPro" id="IPR013785">
    <property type="entry name" value="Aldolase_TIM"/>
</dbReference>
<evidence type="ECO:0000313" key="15">
    <source>
        <dbReference type="Proteomes" id="UP000054859"/>
    </source>
</evidence>
<dbReference type="GO" id="GO:0034213">
    <property type="term" value="P:quinolinate catabolic process"/>
    <property type="evidence" value="ECO:0007669"/>
    <property type="project" value="TreeGrafter"/>
</dbReference>
<evidence type="ECO:0000256" key="7">
    <source>
        <dbReference type="ARBA" id="ARBA00022679"/>
    </source>
</evidence>
<gene>
    <name evidence="13" type="primary">nadC</name>
    <name evidence="13" type="ORF">Lade_0676</name>
    <name evidence="14" type="ORF">NCTC12735_01403</name>
</gene>
<evidence type="ECO:0000256" key="1">
    <source>
        <dbReference type="ARBA" id="ARBA00003237"/>
    </source>
</evidence>
<feature type="binding site" evidence="10">
    <location>
        <begin position="138"/>
        <end position="140"/>
    </location>
    <ligand>
        <name>substrate</name>
    </ligand>
</feature>
<evidence type="ECO:0000256" key="3">
    <source>
        <dbReference type="ARBA" id="ARBA00009400"/>
    </source>
</evidence>
<accession>A0A0W0R4Q8</accession>
<comment type="pathway">
    <text evidence="2">Cofactor biosynthesis; NAD(+) biosynthesis; nicotinate D-ribonucleotide from quinolinate: step 1/1.</text>
</comment>
<name>A0A0W0R4Q8_9GAMM</name>
<feature type="binding site" evidence="10">
    <location>
        <position position="105"/>
    </location>
    <ligand>
        <name>substrate</name>
    </ligand>
</feature>
<evidence type="ECO:0000256" key="10">
    <source>
        <dbReference type="PIRSR" id="PIRSR006250-1"/>
    </source>
</evidence>
<dbReference type="KEGG" id="ladl:NCTC12735_01403"/>
<evidence type="ECO:0000259" key="11">
    <source>
        <dbReference type="Pfam" id="PF01729"/>
    </source>
</evidence>
<comment type="similarity">
    <text evidence="3 9">Belongs to the NadC/ModD family.</text>
</comment>
<feature type="binding site" evidence="10">
    <location>
        <position position="162"/>
    </location>
    <ligand>
        <name>substrate</name>
    </ligand>
</feature>
<dbReference type="InterPro" id="IPR037128">
    <property type="entry name" value="Quinolinate_PRibosylTase_N_sf"/>
</dbReference>
<evidence type="ECO:0000256" key="2">
    <source>
        <dbReference type="ARBA" id="ARBA00004893"/>
    </source>
</evidence>
<feature type="binding site" evidence="10">
    <location>
        <position position="172"/>
    </location>
    <ligand>
        <name>substrate</name>
    </ligand>
</feature>
<evidence type="ECO:0000256" key="6">
    <source>
        <dbReference type="ARBA" id="ARBA00022676"/>
    </source>
</evidence>
<feature type="domain" description="Quinolinate phosphoribosyl transferase C-terminal" evidence="11">
    <location>
        <begin position="118"/>
        <end position="281"/>
    </location>
</feature>
<evidence type="ECO:0000313" key="16">
    <source>
        <dbReference type="Proteomes" id="UP000281170"/>
    </source>
</evidence>
<evidence type="ECO:0000256" key="9">
    <source>
        <dbReference type="PIRNR" id="PIRNR006250"/>
    </source>
</evidence>
<dbReference type="Proteomes" id="UP000054859">
    <property type="component" value="Unassembled WGS sequence"/>
</dbReference>
<keyword evidence="6 9" id="KW-0328">Glycosyltransferase</keyword>
<feature type="binding site" evidence="10">
    <location>
        <begin position="267"/>
        <end position="269"/>
    </location>
    <ligand>
        <name>substrate</name>
    </ligand>
</feature>
<dbReference type="SUPFAM" id="SSF54675">
    <property type="entry name" value="Nicotinate/Quinolinate PRTase N-terminal domain-like"/>
    <property type="match status" value="1"/>
</dbReference>
<dbReference type="Proteomes" id="UP000281170">
    <property type="component" value="Plasmid 22"/>
</dbReference>
<evidence type="ECO:0000256" key="4">
    <source>
        <dbReference type="ARBA" id="ARBA00011944"/>
    </source>
</evidence>
<dbReference type="Gene3D" id="3.90.1170.20">
    <property type="entry name" value="Quinolinate phosphoribosyl transferase, N-terminal domain"/>
    <property type="match status" value="1"/>
</dbReference>
<keyword evidence="15" id="KW-1185">Reference proteome</keyword>
<reference evidence="14 16" key="2">
    <citation type="submission" date="2018-12" db="EMBL/GenBank/DDBJ databases">
        <authorList>
            <consortium name="Pathogen Informatics"/>
        </authorList>
    </citation>
    <scope>NUCLEOTIDE SEQUENCE [LARGE SCALE GENOMIC DNA]</scope>
    <source>
        <strain evidence="14 16">NCTC12735</strain>
        <plasmid evidence="16">22</plasmid>
    </source>
</reference>
<keyword evidence="7 9" id="KW-0808">Transferase</keyword>
<dbReference type="AlphaFoldDB" id="A0A0W0R4Q8"/>
<geneLocation type="plasmid" evidence="14 16">
    <name>22</name>
</geneLocation>
<feature type="binding site" evidence="10">
    <location>
        <position position="222"/>
    </location>
    <ligand>
        <name>substrate</name>
    </ligand>
</feature>
<dbReference type="PANTHER" id="PTHR32179:SF3">
    <property type="entry name" value="NICOTINATE-NUCLEOTIDE PYROPHOSPHORYLASE [CARBOXYLATING]"/>
    <property type="match status" value="1"/>
</dbReference>
<evidence type="ECO:0000313" key="14">
    <source>
        <dbReference type="EMBL" id="VEH85767.1"/>
    </source>
</evidence>
<proteinExistence type="inferred from homology"/>
<dbReference type="Gene3D" id="3.20.20.70">
    <property type="entry name" value="Aldolase class I"/>
    <property type="match status" value="1"/>
</dbReference>
<dbReference type="EC" id="2.4.2.19" evidence="4"/>
<comment type="function">
    <text evidence="1">Involved in the catabolism of quinolinic acid (QA).</text>
</comment>
<dbReference type="STRING" id="45056.Lade_0676"/>
<dbReference type="InterPro" id="IPR027277">
    <property type="entry name" value="NadC/ModD"/>
</dbReference>
<evidence type="ECO:0000313" key="13">
    <source>
        <dbReference type="EMBL" id="KTC66018.1"/>
    </source>
</evidence>
<dbReference type="RefSeq" id="WP_058461730.1">
    <property type="nucleotide sequence ID" value="NZ_CAAAHS010000007.1"/>
</dbReference>
<dbReference type="GO" id="GO:0004514">
    <property type="term" value="F:nicotinate-nucleotide diphosphorylase (carboxylating) activity"/>
    <property type="evidence" value="ECO:0007669"/>
    <property type="project" value="UniProtKB-EC"/>
</dbReference>